<evidence type="ECO:0000313" key="8">
    <source>
        <dbReference type="EMBL" id="AQQ66926.1"/>
    </source>
</evidence>
<dbReference type="RefSeq" id="WP_077401214.1">
    <property type="nucleotide sequence ID" value="NZ_CP019650.1"/>
</dbReference>
<organism evidence="8 9">
    <name type="scientific">Microbulbifer agarilyticus</name>
    <dbReference type="NCBI Taxonomy" id="260552"/>
    <lineage>
        <taxon>Bacteria</taxon>
        <taxon>Pseudomonadati</taxon>
        <taxon>Pseudomonadota</taxon>
        <taxon>Gammaproteobacteria</taxon>
        <taxon>Cellvibrionales</taxon>
        <taxon>Microbulbiferaceae</taxon>
        <taxon>Microbulbifer</taxon>
    </lineage>
</organism>
<evidence type="ECO:0000256" key="3">
    <source>
        <dbReference type="ARBA" id="ARBA00022630"/>
    </source>
</evidence>
<proteinExistence type="inferred from homology"/>
<reference evidence="8" key="1">
    <citation type="submission" date="2017-02" db="EMBL/GenBank/DDBJ databases">
        <title>Genome of Microbulbifer agarilyticus GP101.</title>
        <authorList>
            <person name="Jung J."/>
            <person name="Bae S.S."/>
            <person name="Baek K."/>
        </authorList>
    </citation>
    <scope>NUCLEOTIDE SEQUENCE [LARGE SCALE GENOMIC DNA]</scope>
    <source>
        <strain evidence="8">GP101</strain>
    </source>
</reference>
<dbReference type="GO" id="GO:0004368">
    <property type="term" value="F:glycerol-3-phosphate dehydrogenase (quinone) activity"/>
    <property type="evidence" value="ECO:0007669"/>
    <property type="project" value="InterPro"/>
</dbReference>
<dbReference type="Proteomes" id="UP000188219">
    <property type="component" value="Chromosome"/>
</dbReference>
<evidence type="ECO:0000256" key="2">
    <source>
        <dbReference type="ARBA" id="ARBA00007330"/>
    </source>
</evidence>
<dbReference type="PROSITE" id="PS00978">
    <property type="entry name" value="FAD_G3PDH_2"/>
    <property type="match status" value="1"/>
</dbReference>
<keyword evidence="9" id="KW-1185">Reference proteome</keyword>
<dbReference type="AlphaFoldDB" id="A0A1Q2M2N4"/>
<evidence type="ECO:0000256" key="1">
    <source>
        <dbReference type="ARBA" id="ARBA00001974"/>
    </source>
</evidence>
<dbReference type="eggNOG" id="COG0578">
    <property type="taxonomic scope" value="Bacteria"/>
</dbReference>
<feature type="compositionally biased region" description="Basic and acidic residues" evidence="6">
    <location>
        <begin position="392"/>
        <end position="402"/>
    </location>
</feature>
<accession>A0A1Q2M2N4</accession>
<dbReference type="PRINTS" id="PR01001">
    <property type="entry name" value="FADG3PDH"/>
</dbReference>
<dbReference type="EMBL" id="CP019650">
    <property type="protein sequence ID" value="AQQ66926.1"/>
    <property type="molecule type" value="Genomic_DNA"/>
</dbReference>
<dbReference type="SUPFAM" id="SSF54373">
    <property type="entry name" value="FAD-linked reductases, C-terminal domain"/>
    <property type="match status" value="1"/>
</dbReference>
<evidence type="ECO:0000256" key="5">
    <source>
        <dbReference type="ARBA" id="ARBA00023002"/>
    </source>
</evidence>
<protein>
    <submittedName>
        <fullName evidence="8">NAD-binding protein</fullName>
    </submittedName>
</protein>
<dbReference type="PANTHER" id="PTHR11985">
    <property type="entry name" value="GLYCEROL-3-PHOSPHATE DEHYDROGENASE"/>
    <property type="match status" value="1"/>
</dbReference>
<dbReference type="GO" id="GO:0046168">
    <property type="term" value="P:glycerol-3-phosphate catabolic process"/>
    <property type="evidence" value="ECO:0007669"/>
    <property type="project" value="TreeGrafter"/>
</dbReference>
<feature type="domain" description="FAD dependent oxidoreductase" evidence="7">
    <location>
        <begin position="6"/>
        <end position="361"/>
    </location>
</feature>
<dbReference type="STRING" id="260552.Mag101_04195"/>
<dbReference type="Gene3D" id="3.30.9.10">
    <property type="entry name" value="D-Amino Acid Oxidase, subunit A, domain 2"/>
    <property type="match status" value="1"/>
</dbReference>
<name>A0A1Q2M2N4_9GAMM</name>
<dbReference type="Gene3D" id="3.50.50.60">
    <property type="entry name" value="FAD/NAD(P)-binding domain"/>
    <property type="match status" value="1"/>
</dbReference>
<keyword evidence="3" id="KW-0285">Flavoprotein</keyword>
<dbReference type="InterPro" id="IPR036188">
    <property type="entry name" value="FAD/NAD-bd_sf"/>
</dbReference>
<dbReference type="SUPFAM" id="SSF51905">
    <property type="entry name" value="FAD/NAD(P)-binding domain"/>
    <property type="match status" value="1"/>
</dbReference>
<comment type="cofactor">
    <cofactor evidence="1">
        <name>FAD</name>
        <dbReference type="ChEBI" id="CHEBI:57692"/>
    </cofactor>
</comment>
<dbReference type="OrthoDB" id="9766796at2"/>
<dbReference type="KEGG" id="maga:Mag101_04195"/>
<sequence length="402" mass="44484">MSTEYDVLVVGAGIQGAGVAEALTAEGYRVAILEQDAIASGTSSRSSKLIHGGLRYLESGQLSLVRECLKERRWLLTNKPDLVHMVPFIIPVYRHSRRAPWKIRLGLSLYALLAGVFSSQSRFRKINIHDHQALSGLNSEDLIAVYRYFDAQTDDAALTQEVIRTAERGGAELICPGSLVGAEVTDRFVRADYFHQGQLNTLHCRALVNCTGPWISETNSKCSPGAKLPPLELVAGTHIQVPLKISNKIFYVEAEDGRAVFVMPWQGETLVGTTERPYHGNPSEVKPTLEEKAYLLRTLKQYFPETRPLQLSELSDSWAGLRVLPGANNNPFSRSRETMICCDDDKHPHIVAVAGGKLTSYRATARSVLKKLRPQLDSSRDWSPAAMASEQSSKEGAKERNL</sequence>
<evidence type="ECO:0000313" key="9">
    <source>
        <dbReference type="Proteomes" id="UP000188219"/>
    </source>
</evidence>
<feature type="region of interest" description="Disordered" evidence="6">
    <location>
        <begin position="374"/>
        <end position="402"/>
    </location>
</feature>
<evidence type="ECO:0000259" key="7">
    <source>
        <dbReference type="Pfam" id="PF01266"/>
    </source>
</evidence>
<dbReference type="PANTHER" id="PTHR11985:SF15">
    <property type="entry name" value="GLYCEROL-3-PHOSPHATE DEHYDROGENASE, MITOCHONDRIAL"/>
    <property type="match status" value="1"/>
</dbReference>
<dbReference type="Pfam" id="PF01266">
    <property type="entry name" value="DAO"/>
    <property type="match status" value="1"/>
</dbReference>
<dbReference type="InterPro" id="IPR006076">
    <property type="entry name" value="FAD-dep_OxRdtase"/>
</dbReference>
<gene>
    <name evidence="8" type="ORF">Mag101_04195</name>
</gene>
<comment type="similarity">
    <text evidence="2">Belongs to the FAD-dependent glycerol-3-phosphate dehydrogenase family.</text>
</comment>
<keyword evidence="4" id="KW-0274">FAD</keyword>
<keyword evidence="5" id="KW-0560">Oxidoreductase</keyword>
<evidence type="ECO:0000256" key="4">
    <source>
        <dbReference type="ARBA" id="ARBA00022827"/>
    </source>
</evidence>
<evidence type="ECO:0000256" key="6">
    <source>
        <dbReference type="SAM" id="MobiDB-lite"/>
    </source>
</evidence>
<dbReference type="InterPro" id="IPR000447">
    <property type="entry name" value="G3P_DH_FAD-dep"/>
</dbReference>